<accession>A0A1L8R993</accession>
<protein>
    <recommendedName>
        <fullName evidence="3">SAM-dependent methyltransferase</fullName>
    </recommendedName>
</protein>
<dbReference type="GO" id="GO:0160105">
    <property type="term" value="F:tRNA (adenine(22)-N1)-methyltransferase activity"/>
    <property type="evidence" value="ECO:0007669"/>
    <property type="project" value="InterPro"/>
</dbReference>
<dbReference type="STRING" id="317010.RU96_GL001034"/>
<dbReference type="Gene3D" id="3.40.50.150">
    <property type="entry name" value="Vaccinia Virus protein VP39"/>
    <property type="match status" value="1"/>
</dbReference>
<dbReference type="InterPro" id="IPR029063">
    <property type="entry name" value="SAM-dependent_MTases_sf"/>
</dbReference>
<gene>
    <name evidence="1" type="ORF">RU96_GL001034</name>
</gene>
<dbReference type="Proteomes" id="UP000182835">
    <property type="component" value="Unassembled WGS sequence"/>
</dbReference>
<dbReference type="SUPFAM" id="SSF53335">
    <property type="entry name" value="S-adenosyl-L-methionine-dependent methyltransferases"/>
    <property type="match status" value="1"/>
</dbReference>
<dbReference type="Gene3D" id="1.10.287.1890">
    <property type="match status" value="1"/>
</dbReference>
<dbReference type="EMBL" id="JXKG01000002">
    <property type="protein sequence ID" value="OJG16292.1"/>
    <property type="molecule type" value="Genomic_DNA"/>
</dbReference>
<dbReference type="Pfam" id="PF04816">
    <property type="entry name" value="TrmK"/>
    <property type="match status" value="1"/>
</dbReference>
<comment type="caution">
    <text evidence="1">The sequence shown here is derived from an EMBL/GenBank/DDBJ whole genome shotgun (WGS) entry which is preliminary data.</text>
</comment>
<sequence length="237" mass="26039">MQKMNEQELSQRLTVVGKAVPKGARLADIGSDHAYLPVALMLADKITYAVCGEVVAGPFHSAQTQVAKSGLTEKIVVRLADGLAAIEPADNINAITIAGMGGTLIANILENGKIQGQLTGKERLILQPNVGEANVRFWLQKEGYQIIEEDILAENDKIYEVIVAEKTGVKQQLSEKEVFFGPHLLAEKNSVFLKKWQQEQQALKKVLTQLQKAKVIPEEKVAAIQKELSWIEEVLSC</sequence>
<proteinExistence type="predicted"/>
<evidence type="ECO:0000313" key="1">
    <source>
        <dbReference type="EMBL" id="OJG16292.1"/>
    </source>
</evidence>
<name>A0A1L8R993_9ENTE</name>
<dbReference type="PIRSF" id="PIRSF018637">
    <property type="entry name" value="TrmK"/>
    <property type="match status" value="1"/>
</dbReference>
<reference evidence="1 2" key="1">
    <citation type="submission" date="2014-12" db="EMBL/GenBank/DDBJ databases">
        <title>Draft genome sequences of 29 type strains of Enterococci.</title>
        <authorList>
            <person name="Zhong Z."/>
            <person name="Sun Z."/>
            <person name="Liu W."/>
            <person name="Zhang W."/>
            <person name="Zhang H."/>
        </authorList>
    </citation>
    <scope>NUCLEOTIDE SEQUENCE [LARGE SCALE GENOMIC DNA]</scope>
    <source>
        <strain evidence="1 2">DSM 21207</strain>
    </source>
</reference>
<dbReference type="InterPro" id="IPR006901">
    <property type="entry name" value="TrmK"/>
</dbReference>
<evidence type="ECO:0008006" key="3">
    <source>
        <dbReference type="Google" id="ProtNLM"/>
    </source>
</evidence>
<evidence type="ECO:0000313" key="2">
    <source>
        <dbReference type="Proteomes" id="UP000182835"/>
    </source>
</evidence>
<dbReference type="PANTHER" id="PTHR38451">
    <property type="entry name" value="TRNA (ADENINE(22)-N(1))-METHYLTRANSFERASE"/>
    <property type="match status" value="1"/>
</dbReference>
<dbReference type="AlphaFoldDB" id="A0A1L8R993"/>
<dbReference type="PANTHER" id="PTHR38451:SF1">
    <property type="entry name" value="TRNA (ADENINE(22)-N(1))-METHYLTRANSFERASE"/>
    <property type="match status" value="1"/>
</dbReference>
<organism evidence="1 2">
    <name type="scientific">Enterococcus canintestini</name>
    <dbReference type="NCBI Taxonomy" id="317010"/>
    <lineage>
        <taxon>Bacteria</taxon>
        <taxon>Bacillati</taxon>
        <taxon>Bacillota</taxon>
        <taxon>Bacilli</taxon>
        <taxon>Lactobacillales</taxon>
        <taxon>Enterococcaceae</taxon>
        <taxon>Enterococcus</taxon>
    </lineage>
</organism>